<sequence>MNTEYQSPKFSLVKKIVLGIVALAFVTYVTSAFFIFVLKDWIAPSVPDWLYVSGTLLLGIIWSGILGYFAAKWITKPLISLEGAARLAARGDLRHTIQVSSSDDELRSLGIAFNSMLDSLRKMVSNVDLNFKQTHDYVNELSGASEHAAKNVEMIALTMEEIATGAEKQFELTDKTAELTQQAGRLSEQVSDQVRQSKVLCADLENTLNQGAQIIGDLVKGLQNVAQFNRESTELVVRLENNAKEIGNIIGVVGDISVQTNLLALNASIEAARAGEHGRGFTVVAEEVRKLSDQTGEAVEQIGLLIRSMQNEVQEVVARISQQNHLVADEAAKGEETTGAIREMTNSVHQVVDSVDQIDRLMNQQVRALQSVMEEAKHVSSIARKTATGSQSVLASVQEQTAFLEETASSANVLRQSASDLERILTSFEI</sequence>
<dbReference type="RefSeq" id="WP_200756343.1">
    <property type="nucleotide sequence ID" value="NZ_AP023366.1"/>
</dbReference>
<evidence type="ECO:0000256" key="6">
    <source>
        <dbReference type="PROSITE-ProRule" id="PRU00284"/>
    </source>
</evidence>
<dbReference type="PROSITE" id="PS50111">
    <property type="entry name" value="CHEMOTAXIS_TRANSDUC_2"/>
    <property type="match status" value="1"/>
</dbReference>
<dbReference type="CDD" id="cd06225">
    <property type="entry name" value="HAMP"/>
    <property type="match status" value="1"/>
</dbReference>
<dbReference type="SUPFAM" id="SSF58104">
    <property type="entry name" value="Methyl-accepting chemotaxis protein (MCP) signaling domain"/>
    <property type="match status" value="1"/>
</dbReference>
<dbReference type="PANTHER" id="PTHR32089">
    <property type="entry name" value="METHYL-ACCEPTING CHEMOTAXIS PROTEIN MCPB"/>
    <property type="match status" value="1"/>
</dbReference>
<evidence type="ECO:0000256" key="4">
    <source>
        <dbReference type="ARBA" id="ARBA00023224"/>
    </source>
</evidence>
<keyword evidence="4 6" id="KW-0807">Transducer</keyword>
<evidence type="ECO:0000259" key="9">
    <source>
        <dbReference type="PROSITE" id="PS50885"/>
    </source>
</evidence>
<feature type="transmembrane region" description="Helical" evidence="7">
    <location>
        <begin position="16"/>
        <end position="37"/>
    </location>
</feature>
<keyword evidence="3 7" id="KW-0472">Membrane</keyword>
<dbReference type="Pfam" id="PF00672">
    <property type="entry name" value="HAMP"/>
    <property type="match status" value="1"/>
</dbReference>
<evidence type="ECO:0000313" key="10">
    <source>
        <dbReference type="EMBL" id="BCJ86884.1"/>
    </source>
</evidence>
<feature type="domain" description="HAMP" evidence="9">
    <location>
        <begin position="72"/>
        <end position="125"/>
    </location>
</feature>
<evidence type="ECO:0000256" key="3">
    <source>
        <dbReference type="ARBA" id="ARBA00023136"/>
    </source>
</evidence>
<dbReference type="AlphaFoldDB" id="A0A7I8D9T8"/>
<dbReference type="GO" id="GO:0005886">
    <property type="term" value="C:plasma membrane"/>
    <property type="evidence" value="ECO:0007669"/>
    <property type="project" value="UniProtKB-SubCell"/>
</dbReference>
<keyword evidence="7" id="KW-0812">Transmembrane</keyword>
<dbReference type="Pfam" id="PF00015">
    <property type="entry name" value="MCPsignal"/>
    <property type="match status" value="1"/>
</dbReference>
<dbReference type="KEGG" id="eff:skT53_18690"/>
<keyword evidence="7" id="KW-1133">Transmembrane helix</keyword>
<dbReference type="PANTHER" id="PTHR32089:SF114">
    <property type="entry name" value="METHYL-ACCEPTING CHEMOTAXIS PROTEIN MCPB"/>
    <property type="match status" value="1"/>
</dbReference>
<reference evidence="10 11" key="1">
    <citation type="submission" date="2020-08" db="EMBL/GenBank/DDBJ databases">
        <title>Complete Genome Sequence of Effusibacillus dendaii Strain skT53, Isolated from Farmland soil.</title>
        <authorList>
            <person name="Konishi T."/>
            <person name="Kawasaki H."/>
        </authorList>
    </citation>
    <scope>NUCLEOTIDE SEQUENCE [LARGE SCALE GENOMIC DNA]</scope>
    <source>
        <strain evidence="11">skT53</strain>
    </source>
</reference>
<accession>A0A7I8D9T8</accession>
<proteinExistence type="inferred from homology"/>
<evidence type="ECO:0000256" key="2">
    <source>
        <dbReference type="ARBA" id="ARBA00022475"/>
    </source>
</evidence>
<comment type="subcellular location">
    <subcellularLocation>
        <location evidence="1">Cell membrane</location>
    </subcellularLocation>
</comment>
<name>A0A7I8D9T8_9BACL</name>
<evidence type="ECO:0000256" key="7">
    <source>
        <dbReference type="SAM" id="Phobius"/>
    </source>
</evidence>
<feature type="transmembrane region" description="Helical" evidence="7">
    <location>
        <begin position="49"/>
        <end position="71"/>
    </location>
</feature>
<evidence type="ECO:0000256" key="5">
    <source>
        <dbReference type="ARBA" id="ARBA00029447"/>
    </source>
</evidence>
<feature type="domain" description="Methyl-accepting transducer" evidence="8">
    <location>
        <begin position="144"/>
        <end position="380"/>
    </location>
</feature>
<dbReference type="EMBL" id="AP023366">
    <property type="protein sequence ID" value="BCJ86884.1"/>
    <property type="molecule type" value="Genomic_DNA"/>
</dbReference>
<dbReference type="GO" id="GO:0007165">
    <property type="term" value="P:signal transduction"/>
    <property type="evidence" value="ECO:0007669"/>
    <property type="project" value="UniProtKB-KW"/>
</dbReference>
<protein>
    <submittedName>
        <fullName evidence="10">Methyl-accepting chemotaxis protein</fullName>
    </submittedName>
</protein>
<keyword evidence="11" id="KW-1185">Reference proteome</keyword>
<comment type="similarity">
    <text evidence="5">Belongs to the methyl-accepting chemotaxis (MCP) protein family.</text>
</comment>
<dbReference type="SMART" id="SM00304">
    <property type="entry name" value="HAMP"/>
    <property type="match status" value="1"/>
</dbReference>
<dbReference type="InterPro" id="IPR004089">
    <property type="entry name" value="MCPsignal_dom"/>
</dbReference>
<dbReference type="Proteomes" id="UP000593802">
    <property type="component" value="Chromosome"/>
</dbReference>
<organism evidence="10 11">
    <name type="scientific">Effusibacillus dendaii</name>
    <dbReference type="NCBI Taxonomy" id="2743772"/>
    <lineage>
        <taxon>Bacteria</taxon>
        <taxon>Bacillati</taxon>
        <taxon>Bacillota</taxon>
        <taxon>Bacilli</taxon>
        <taxon>Bacillales</taxon>
        <taxon>Alicyclobacillaceae</taxon>
        <taxon>Effusibacillus</taxon>
    </lineage>
</organism>
<dbReference type="Gene3D" id="1.10.287.950">
    <property type="entry name" value="Methyl-accepting chemotaxis protein"/>
    <property type="match status" value="1"/>
</dbReference>
<keyword evidence="2" id="KW-1003">Cell membrane</keyword>
<gene>
    <name evidence="10" type="primary">mcpA</name>
    <name evidence="10" type="ORF">skT53_18690</name>
</gene>
<evidence type="ECO:0000313" key="11">
    <source>
        <dbReference type="Proteomes" id="UP000593802"/>
    </source>
</evidence>
<dbReference type="InterPro" id="IPR003660">
    <property type="entry name" value="HAMP_dom"/>
</dbReference>
<dbReference type="SMART" id="SM00283">
    <property type="entry name" value="MA"/>
    <property type="match status" value="1"/>
</dbReference>
<evidence type="ECO:0000256" key="1">
    <source>
        <dbReference type="ARBA" id="ARBA00004236"/>
    </source>
</evidence>
<evidence type="ECO:0000259" key="8">
    <source>
        <dbReference type="PROSITE" id="PS50111"/>
    </source>
</evidence>
<dbReference type="PROSITE" id="PS50885">
    <property type="entry name" value="HAMP"/>
    <property type="match status" value="1"/>
</dbReference>